<name>A0A3S1DXL3_9BACL</name>
<feature type="transmembrane region" description="Helical" evidence="3">
    <location>
        <begin position="31"/>
        <end position="56"/>
    </location>
</feature>
<evidence type="ECO:0000313" key="5">
    <source>
        <dbReference type="Proteomes" id="UP000272464"/>
    </source>
</evidence>
<keyword evidence="5" id="KW-1185">Reference proteome</keyword>
<comment type="caution">
    <text evidence="4">The sequence shown here is derived from an EMBL/GenBank/DDBJ whole genome shotgun (WGS) entry which is preliminary data.</text>
</comment>
<dbReference type="Proteomes" id="UP000272464">
    <property type="component" value="Unassembled WGS sequence"/>
</dbReference>
<evidence type="ECO:0000256" key="3">
    <source>
        <dbReference type="SAM" id="Phobius"/>
    </source>
</evidence>
<dbReference type="OrthoDB" id="2969353at2"/>
<keyword evidence="2" id="KW-0178">Competence</keyword>
<organism evidence="4 5">
    <name type="scientific">Paenibacillus zeisoli</name>
    <dbReference type="NCBI Taxonomy" id="2496267"/>
    <lineage>
        <taxon>Bacteria</taxon>
        <taxon>Bacillati</taxon>
        <taxon>Bacillota</taxon>
        <taxon>Bacilli</taxon>
        <taxon>Bacillales</taxon>
        <taxon>Paenibacillaceae</taxon>
        <taxon>Paenibacillus</taxon>
    </lineage>
</organism>
<dbReference type="GO" id="GO:0030420">
    <property type="term" value="P:establishment of competence for transformation"/>
    <property type="evidence" value="ECO:0007669"/>
    <property type="project" value="UniProtKB-KW"/>
</dbReference>
<dbReference type="PROSITE" id="PS00409">
    <property type="entry name" value="PROKAR_NTER_METHYL"/>
    <property type="match status" value="1"/>
</dbReference>
<dbReference type="InterPro" id="IPR012902">
    <property type="entry name" value="N_methyl_site"/>
</dbReference>
<evidence type="ECO:0000256" key="2">
    <source>
        <dbReference type="ARBA" id="ARBA00023287"/>
    </source>
</evidence>
<comment type="subcellular location">
    <subcellularLocation>
        <location evidence="1">Cell surface</location>
    </subcellularLocation>
</comment>
<evidence type="ECO:0000313" key="4">
    <source>
        <dbReference type="EMBL" id="RUT31710.1"/>
    </source>
</evidence>
<protein>
    <submittedName>
        <fullName evidence="4">Prepilin-type N-terminal cleavage/methylation domain-containing protein</fullName>
    </submittedName>
</protein>
<proteinExistence type="predicted"/>
<dbReference type="AlphaFoldDB" id="A0A3S1DXL3"/>
<keyword evidence="3" id="KW-1133">Transmembrane helix</keyword>
<dbReference type="Pfam" id="PF07963">
    <property type="entry name" value="N_methyl"/>
    <property type="match status" value="1"/>
</dbReference>
<dbReference type="GO" id="GO:0009986">
    <property type="term" value="C:cell surface"/>
    <property type="evidence" value="ECO:0007669"/>
    <property type="project" value="UniProtKB-SubCell"/>
</dbReference>
<keyword evidence="3" id="KW-0812">Transmembrane</keyword>
<evidence type="ECO:0000256" key="1">
    <source>
        <dbReference type="ARBA" id="ARBA00004241"/>
    </source>
</evidence>
<keyword evidence="3" id="KW-0472">Membrane</keyword>
<dbReference type="EMBL" id="RZNX01000003">
    <property type="protein sequence ID" value="RUT31710.1"/>
    <property type="molecule type" value="Genomic_DNA"/>
</dbReference>
<accession>A0A3S1DXL3</accession>
<gene>
    <name evidence="4" type="ORF">EJP77_09985</name>
</gene>
<dbReference type="NCBIfam" id="TIGR02532">
    <property type="entry name" value="IV_pilin_GFxxxE"/>
    <property type="match status" value="1"/>
</dbReference>
<reference evidence="4 5" key="1">
    <citation type="submission" date="2018-12" db="EMBL/GenBank/DDBJ databases">
        <authorList>
            <person name="Sun L."/>
            <person name="Chen Z."/>
        </authorList>
    </citation>
    <scope>NUCLEOTIDE SEQUENCE [LARGE SCALE GENOMIC DNA]</scope>
    <source>
        <strain evidence="4 5">3-5-3</strain>
    </source>
</reference>
<sequence>MEAERTRQSWRAILQMRPFVKRLKKDEGVTLIELIAALSLLAVVLGMIYSVAVFGFKSYHKISVENSMRDEADILMSSIITNLYTFAPDRVIRDGADGTGIILQKDDIDSDGSSKVKERKITIQNNALYIRDLTADENTASTAAAGTLVTDGTSEVDGTTGAAGVTGGENDPVATNGLIQGAVSEGAASATTNPQAKEAGKIGIQSSVLVDPEGTPAVDRQNSVITLDDNTCRPSLPCESGLINIKLVLGQDYGGETYKLTLESKFGF</sequence>